<evidence type="ECO:0000259" key="14">
    <source>
        <dbReference type="Pfam" id="PF13891"/>
    </source>
</evidence>
<feature type="domain" description="KANL2-like probable zinc-finger" evidence="14">
    <location>
        <begin position="79"/>
        <end position="141"/>
    </location>
</feature>
<feature type="domain" description="KANL2-like probable zinc-finger" evidence="14">
    <location>
        <begin position="337"/>
        <end position="397"/>
    </location>
</feature>
<evidence type="ECO:0000256" key="2">
    <source>
        <dbReference type="ARBA" id="ARBA00004173"/>
    </source>
</evidence>
<evidence type="ECO:0000256" key="11">
    <source>
        <dbReference type="ARBA" id="ARBA00033378"/>
    </source>
</evidence>
<name>L7M527_RHIPC</name>
<dbReference type="AlphaFoldDB" id="L7M527"/>
<evidence type="ECO:0000256" key="1">
    <source>
        <dbReference type="ARBA" id="ARBA00004123"/>
    </source>
</evidence>
<evidence type="ECO:0000256" key="6">
    <source>
        <dbReference type="ARBA" id="ARBA00022843"/>
    </source>
</evidence>
<keyword evidence="8" id="KW-0496">Mitochondrion</keyword>
<keyword evidence="9" id="KW-0539">Nucleus</keyword>
<dbReference type="Pfam" id="PF13891">
    <property type="entry name" value="zf-C3HC3H_KANSL2"/>
    <property type="match status" value="2"/>
</dbReference>
<dbReference type="InterPro" id="IPR026316">
    <property type="entry name" value="NSL2"/>
</dbReference>
<evidence type="ECO:0000256" key="3">
    <source>
        <dbReference type="ARBA" id="ARBA00015508"/>
    </source>
</evidence>
<reference evidence="15" key="2">
    <citation type="journal article" date="2015" name="J. Proteomics">
        <title>Sexual differences in the sialomes of the zebra tick, Rhipicephalus pulchellus.</title>
        <authorList>
            <person name="Tan A.W."/>
            <person name="Francischetti I.M."/>
            <person name="Slovak M."/>
            <person name="Kini R.M."/>
            <person name="Ribeiro J.M."/>
        </authorList>
    </citation>
    <scope>NUCLEOTIDE SEQUENCE</scope>
    <source>
        <tissue evidence="15">Salivary gland</tissue>
    </source>
</reference>
<dbReference type="GO" id="GO:0044545">
    <property type="term" value="C:NSL complex"/>
    <property type="evidence" value="ECO:0007669"/>
    <property type="project" value="TreeGrafter"/>
</dbReference>
<protein>
    <recommendedName>
        <fullName evidence="3">KAT8 regulatory NSL complex subunit 2</fullName>
    </recommendedName>
    <alternativeName>
        <fullName evidence="11">NSL complex protein NSL2</fullName>
    </alternativeName>
    <alternativeName>
        <fullName evidence="10">Non-specific lethal 2 homolog</fullName>
    </alternativeName>
</protein>
<organism evidence="15">
    <name type="scientific">Rhipicephalus pulchellus</name>
    <name type="common">Yellow backed tick</name>
    <name type="synonym">Dermacentor pulchellus</name>
    <dbReference type="NCBI Taxonomy" id="72859"/>
    <lineage>
        <taxon>Eukaryota</taxon>
        <taxon>Metazoa</taxon>
        <taxon>Ecdysozoa</taxon>
        <taxon>Arthropoda</taxon>
        <taxon>Chelicerata</taxon>
        <taxon>Arachnida</taxon>
        <taxon>Acari</taxon>
        <taxon>Parasitiformes</taxon>
        <taxon>Ixodida</taxon>
        <taxon>Ixodoidea</taxon>
        <taxon>Ixodidae</taxon>
        <taxon>Rhipicephalinae</taxon>
        <taxon>Rhipicephalus</taxon>
        <taxon>Rhipicephalus</taxon>
    </lineage>
</organism>
<dbReference type="GO" id="GO:0005634">
    <property type="term" value="C:nucleus"/>
    <property type="evidence" value="ECO:0007669"/>
    <property type="project" value="UniProtKB-SubCell"/>
</dbReference>
<evidence type="ECO:0000256" key="9">
    <source>
        <dbReference type="ARBA" id="ARBA00023242"/>
    </source>
</evidence>
<evidence type="ECO:0000256" key="5">
    <source>
        <dbReference type="ARBA" id="ARBA00022553"/>
    </source>
</evidence>
<comment type="function">
    <text evidence="12">Non-catalytic component of the NSL histone acetyltransferase complex, a multiprotein complex that mediates histone H4 acetylation at 'Lys-5'- and 'Lys-8' (H4K5ac and H4K8ac) at transcription start sites and promotes transcription initiation. Required for NSL complex stability and for transcription of intraciliary transport genes in both ciliated and non-ciliated cells by regulating histone H4 acetylation at 'Lys-5'- and 'Lys-12' (H4K5ac and H4K12ac). This is necessary for cilium assembly in ciliated cells and for organization of the microtubule cytoskeleton in non-ciliated cells. Required within the NSL complex to maintain nuclear architecture stability by promoting KAT8-mediated acetylation of lamin LMNA.</text>
</comment>
<dbReference type="PANTHER" id="PTHR13453:SF1">
    <property type="entry name" value="KAT8 REGULATORY NSL COMPLEX SUBUNIT 2"/>
    <property type="match status" value="1"/>
</dbReference>
<dbReference type="InterPro" id="IPR025927">
    <property type="entry name" value="Znf_KANL2-like"/>
</dbReference>
<keyword evidence="7" id="KW-0156">Chromatin regulator</keyword>
<dbReference type="EMBL" id="GACK01005593">
    <property type="protein sequence ID" value="JAA59441.1"/>
    <property type="molecule type" value="mRNA"/>
</dbReference>
<proteinExistence type="evidence at transcript level"/>
<keyword evidence="6" id="KW-0832">Ubl conjugation</keyword>
<dbReference type="PANTHER" id="PTHR13453">
    <property type="entry name" value="KAT8 REGULATORY NSL COMPLEX SUBUNIT 2"/>
    <property type="match status" value="1"/>
</dbReference>
<sequence>MRRRSCWWRKRQAGVQWLPAVWMNCSEFDPTDKGKLAPGATTKGDKCKHQQDIAAMSVIRRVMVSRKPRPVTAPERKLCNYMHRVCLQARVEGYEYCMRHILEDKSAPFRQCAYTHAQSGRRCAYAAPKTDKRESLCQFHARKALQHRRSSGKKQHLVETPQKVIETLEHYCRDPQHSVDQSDTARNTVKFYDVESDEEPPTIGEFPACAAGDSDADSLDNDLDDPLRHAGVYTVEEASSITRDKLVRLQRLYLNQFKRLTDVLMEKRALYLRNRGASGSVSKDFASPQDEALYKRYRAYYRYHRTYGAEAVLKDRLKQKQKSARTGIPVIEEGVTCSQAGCSNTAIPLSRFCRSHILNDRKQQLFERCDGDSNNGQTCSTVLLKVRGPRDVCLIHAAPNPSLDCSVTESKGSTENVHVDVESTVDMDIPEIEHFQSMDDIAALGLDVVQPGCLFGLNQFGDPGESTDSALSDDGGTSSIIGLGAPPDILDDVDVVK</sequence>
<dbReference type="GO" id="GO:0005739">
    <property type="term" value="C:mitochondrion"/>
    <property type="evidence" value="ECO:0007669"/>
    <property type="project" value="UniProtKB-SubCell"/>
</dbReference>
<evidence type="ECO:0000256" key="4">
    <source>
        <dbReference type="ARBA" id="ARBA00022499"/>
    </source>
</evidence>
<evidence type="ECO:0000256" key="13">
    <source>
        <dbReference type="ARBA" id="ARBA00093543"/>
    </source>
</evidence>
<evidence type="ECO:0000256" key="8">
    <source>
        <dbReference type="ARBA" id="ARBA00023128"/>
    </source>
</evidence>
<accession>L7M527</accession>
<keyword evidence="5" id="KW-0597">Phosphoprotein</keyword>
<evidence type="ECO:0000256" key="7">
    <source>
        <dbReference type="ARBA" id="ARBA00022853"/>
    </source>
</evidence>
<comment type="subcellular location">
    <subcellularLocation>
        <location evidence="2">Mitochondrion</location>
    </subcellularLocation>
    <subcellularLocation>
        <location evidence="1">Nucleus</location>
    </subcellularLocation>
</comment>
<keyword evidence="4" id="KW-1017">Isopeptide bond</keyword>
<comment type="subunit">
    <text evidence="13">Component of the NSL complex at least composed of KAT8/MOF, KANSL1, KANSL2, KANSL3, MCRS1, PHF20, OGT1/OGT, WDR5 and HCFC1.</text>
</comment>
<reference evidence="15" key="1">
    <citation type="submission" date="2012-11" db="EMBL/GenBank/DDBJ databases">
        <authorList>
            <person name="Lucero-Rivera Y.E."/>
            <person name="Tovar-Ramirez D."/>
        </authorList>
    </citation>
    <scope>NUCLEOTIDE SEQUENCE</scope>
    <source>
        <tissue evidence="15">Salivary gland</tissue>
    </source>
</reference>
<evidence type="ECO:0000256" key="12">
    <source>
        <dbReference type="ARBA" id="ARBA00093359"/>
    </source>
</evidence>
<evidence type="ECO:0000256" key="10">
    <source>
        <dbReference type="ARBA" id="ARBA00032947"/>
    </source>
</evidence>
<dbReference type="GO" id="GO:0006325">
    <property type="term" value="P:chromatin organization"/>
    <property type="evidence" value="ECO:0007669"/>
    <property type="project" value="UniProtKB-KW"/>
</dbReference>
<evidence type="ECO:0000313" key="15">
    <source>
        <dbReference type="EMBL" id="JAA59441.1"/>
    </source>
</evidence>